<organism evidence="2 3">
    <name type="scientific">Cirrhinus molitorella</name>
    <name type="common">mud carp</name>
    <dbReference type="NCBI Taxonomy" id="172907"/>
    <lineage>
        <taxon>Eukaryota</taxon>
        <taxon>Metazoa</taxon>
        <taxon>Chordata</taxon>
        <taxon>Craniata</taxon>
        <taxon>Vertebrata</taxon>
        <taxon>Euteleostomi</taxon>
        <taxon>Actinopterygii</taxon>
        <taxon>Neopterygii</taxon>
        <taxon>Teleostei</taxon>
        <taxon>Ostariophysi</taxon>
        <taxon>Cypriniformes</taxon>
        <taxon>Cyprinidae</taxon>
        <taxon>Labeoninae</taxon>
        <taxon>Labeonini</taxon>
        <taxon>Cirrhinus</taxon>
    </lineage>
</organism>
<protein>
    <submittedName>
        <fullName evidence="2">Uncharacterized protein</fullName>
    </submittedName>
</protein>
<sequence length="154" mass="16244">MPISLGKQRGGYGRFSSRRATYVQTPEGGSRSLPDLHQQVDGSAFSISGLSETPTSSSCGGGDPSVRSVGVEHLRRKGLRLCADAPNGLPVCTRVASGVPRQPDWIPAAGTARDVPRSLYGAAPMLRPVIEIPPAAPQKLTMKTHCPFAPKTLI</sequence>
<comment type="caution">
    <text evidence="2">The sequence shown here is derived from an EMBL/GenBank/DDBJ whole genome shotgun (WGS) entry which is preliminary data.</text>
</comment>
<dbReference type="EMBL" id="JAYMGO010000006">
    <property type="protein sequence ID" value="KAL1273417.1"/>
    <property type="molecule type" value="Genomic_DNA"/>
</dbReference>
<reference evidence="2 3" key="1">
    <citation type="submission" date="2023-09" db="EMBL/GenBank/DDBJ databases">
        <authorList>
            <person name="Wang M."/>
        </authorList>
    </citation>
    <scope>NUCLEOTIDE SEQUENCE [LARGE SCALE GENOMIC DNA]</scope>
    <source>
        <strain evidence="2">GT-2023</strain>
        <tissue evidence="2">Liver</tissue>
    </source>
</reference>
<evidence type="ECO:0000313" key="3">
    <source>
        <dbReference type="Proteomes" id="UP001558613"/>
    </source>
</evidence>
<evidence type="ECO:0000256" key="1">
    <source>
        <dbReference type="SAM" id="MobiDB-lite"/>
    </source>
</evidence>
<name>A0ABR3N9K4_9TELE</name>
<feature type="region of interest" description="Disordered" evidence="1">
    <location>
        <begin position="1"/>
        <end position="36"/>
    </location>
</feature>
<evidence type="ECO:0000313" key="2">
    <source>
        <dbReference type="EMBL" id="KAL1273417.1"/>
    </source>
</evidence>
<accession>A0ABR3N9K4</accession>
<keyword evidence="3" id="KW-1185">Reference proteome</keyword>
<gene>
    <name evidence="2" type="ORF">QQF64_029279</name>
</gene>
<dbReference type="Proteomes" id="UP001558613">
    <property type="component" value="Unassembled WGS sequence"/>
</dbReference>
<proteinExistence type="predicted"/>